<feature type="transmembrane region" description="Helical" evidence="1">
    <location>
        <begin position="231"/>
        <end position="250"/>
    </location>
</feature>
<evidence type="ECO:0008006" key="4">
    <source>
        <dbReference type="Google" id="ProtNLM"/>
    </source>
</evidence>
<proteinExistence type="predicted"/>
<sequence>MVAHLIRLKLVLLRNSLRRGAAAIVGMVVGVLYGGGLVLTAFAGLVALRATGEVEQLRLAVVTGGVVLTLGWTVLPLFFFGADPTLDPGRFATFAVPERALASGLLLSGFVGLPGLATVVVGLGLFVASTATVGSTLVALAAVPLGLLGCVLLSRIVTALAASVLGSRRGRDVAGFGALALLVLLGPTIALASGGGVTAQVLTRVVDIAAWTPLGWAWAAPAHVAEGRWTTGLACLLLAAVWVLVLFLGWERVLSSVLRNPRTVSSQSGSARGLGLFARLPATPMGAIAARAGTYWLRDPRLNVPALTTMLLPAALLLPAITEDSVLALVGMPVVCGYLLGWSQHNDVGYDSTAFWMHVSSGVDGVSDRLGRLFPSAVMAAVALPVYAVLGPVLGSPWSLLPASLGVAIAFLLNGFGVACVTSAVKQYAVPAPGENPFTSRPGSAGLTLGVQAVCGAAVTALTVPALVLGVLAWFGHDWAAWAALVVGPGLGAVVLVVGVRLGADLFARRQAVLLQDLVSMR</sequence>
<feature type="transmembrane region" description="Helical" evidence="1">
    <location>
        <begin position="373"/>
        <end position="394"/>
    </location>
</feature>
<comment type="caution">
    <text evidence="2">The sequence shown here is derived from an EMBL/GenBank/DDBJ whole genome shotgun (WGS) entry which is preliminary data.</text>
</comment>
<reference evidence="2 3" key="1">
    <citation type="submission" date="2020-04" db="EMBL/GenBank/DDBJ databases">
        <title>Knoellia sp. isolate from air conditioner.</title>
        <authorList>
            <person name="Chea S."/>
            <person name="Kim D.-U."/>
        </authorList>
    </citation>
    <scope>NUCLEOTIDE SEQUENCE [LARGE SCALE GENOMIC DNA]</scope>
    <source>
        <strain evidence="2 3">DB2414S</strain>
    </source>
</reference>
<feature type="transmembrane region" description="Helical" evidence="1">
    <location>
        <begin position="400"/>
        <end position="425"/>
    </location>
</feature>
<dbReference type="Proteomes" id="UP000588586">
    <property type="component" value="Unassembled WGS sequence"/>
</dbReference>
<gene>
    <name evidence="2" type="ORF">HJG52_01285</name>
</gene>
<dbReference type="AlphaFoldDB" id="A0A849HIY6"/>
<keyword evidence="1" id="KW-0812">Transmembrane</keyword>
<feature type="transmembrane region" description="Helical" evidence="1">
    <location>
        <begin position="138"/>
        <end position="161"/>
    </location>
</feature>
<feature type="transmembrane region" description="Helical" evidence="1">
    <location>
        <begin position="21"/>
        <end position="47"/>
    </location>
</feature>
<protein>
    <recommendedName>
        <fullName evidence="4">Transporter</fullName>
    </recommendedName>
</protein>
<feature type="transmembrane region" description="Helical" evidence="1">
    <location>
        <begin position="59"/>
        <end position="80"/>
    </location>
</feature>
<name>A0A849HIY6_9MICO</name>
<feature type="transmembrane region" description="Helical" evidence="1">
    <location>
        <begin position="101"/>
        <end position="126"/>
    </location>
</feature>
<evidence type="ECO:0000256" key="1">
    <source>
        <dbReference type="SAM" id="Phobius"/>
    </source>
</evidence>
<feature type="transmembrane region" description="Helical" evidence="1">
    <location>
        <begin position="446"/>
        <end position="473"/>
    </location>
</feature>
<keyword evidence="1" id="KW-1133">Transmembrane helix</keyword>
<dbReference type="RefSeq" id="WP_171241771.1">
    <property type="nucleotide sequence ID" value="NZ_JABEPQ010000001.1"/>
</dbReference>
<evidence type="ECO:0000313" key="3">
    <source>
        <dbReference type="Proteomes" id="UP000588586"/>
    </source>
</evidence>
<feature type="transmembrane region" description="Helical" evidence="1">
    <location>
        <begin position="479"/>
        <end position="500"/>
    </location>
</feature>
<feature type="transmembrane region" description="Helical" evidence="1">
    <location>
        <begin position="173"/>
        <end position="195"/>
    </location>
</feature>
<keyword evidence="3" id="KW-1185">Reference proteome</keyword>
<keyword evidence="1" id="KW-0472">Membrane</keyword>
<evidence type="ECO:0000313" key="2">
    <source>
        <dbReference type="EMBL" id="NNM44637.1"/>
    </source>
</evidence>
<dbReference type="EMBL" id="JABEPQ010000001">
    <property type="protein sequence ID" value="NNM44637.1"/>
    <property type="molecule type" value="Genomic_DNA"/>
</dbReference>
<accession>A0A849HIY6</accession>
<organism evidence="2 3">
    <name type="scientific">Knoellia koreensis</name>
    <dbReference type="NCBI Taxonomy" id="2730921"/>
    <lineage>
        <taxon>Bacteria</taxon>
        <taxon>Bacillati</taxon>
        <taxon>Actinomycetota</taxon>
        <taxon>Actinomycetes</taxon>
        <taxon>Micrococcales</taxon>
        <taxon>Intrasporangiaceae</taxon>
        <taxon>Knoellia</taxon>
    </lineage>
</organism>